<keyword evidence="6" id="KW-0411">Iron-sulfur</keyword>
<comment type="cofactor">
    <cofactor evidence="1">
        <name>[4Fe-4S] cluster</name>
        <dbReference type="ChEBI" id="CHEBI:49883"/>
    </cofactor>
</comment>
<evidence type="ECO:0000256" key="3">
    <source>
        <dbReference type="ARBA" id="ARBA00022485"/>
    </source>
</evidence>
<keyword evidence="4" id="KW-0479">Metal-binding</keyword>
<protein>
    <submittedName>
        <fullName evidence="8">4Fe-4S binding protein</fullName>
    </submittedName>
</protein>
<dbReference type="SUPFAM" id="SSF54862">
    <property type="entry name" value="4Fe-4S ferredoxins"/>
    <property type="match status" value="2"/>
</dbReference>
<dbReference type="PANTHER" id="PTHR24960">
    <property type="entry name" value="PHOTOSYSTEM I IRON-SULFUR CENTER-RELATED"/>
    <property type="match status" value="1"/>
</dbReference>
<feature type="domain" description="4Fe-4S ferredoxin-type" evidence="7">
    <location>
        <begin position="198"/>
        <end position="226"/>
    </location>
</feature>
<keyword evidence="9" id="KW-1185">Reference proteome</keyword>
<feature type="domain" description="4Fe-4S ferredoxin-type" evidence="7">
    <location>
        <begin position="227"/>
        <end position="256"/>
    </location>
</feature>
<evidence type="ECO:0000259" key="7">
    <source>
        <dbReference type="PROSITE" id="PS51379"/>
    </source>
</evidence>
<name>A0ABS1TQ95_9BACI</name>
<evidence type="ECO:0000313" key="9">
    <source>
        <dbReference type="Proteomes" id="UP000623967"/>
    </source>
</evidence>
<reference evidence="8 9" key="1">
    <citation type="submission" date="2021-01" db="EMBL/GenBank/DDBJ databases">
        <title>Genome public.</title>
        <authorList>
            <person name="Liu C."/>
            <person name="Sun Q."/>
        </authorList>
    </citation>
    <scope>NUCLEOTIDE SEQUENCE [LARGE SCALE GENOMIC DNA]</scope>
    <source>
        <strain evidence="8 9">YIM B02564</strain>
    </source>
</reference>
<proteinExistence type="predicted"/>
<feature type="domain" description="4Fe-4S ferredoxin-type" evidence="7">
    <location>
        <begin position="48"/>
        <end position="78"/>
    </location>
</feature>
<dbReference type="RefSeq" id="WP_202654771.1">
    <property type="nucleotide sequence ID" value="NZ_JAESWB010000211.1"/>
</dbReference>
<comment type="caution">
    <text evidence="8">The sequence shown here is derived from an EMBL/GenBank/DDBJ whole genome shotgun (WGS) entry which is preliminary data.</text>
</comment>
<evidence type="ECO:0000256" key="6">
    <source>
        <dbReference type="ARBA" id="ARBA00023014"/>
    </source>
</evidence>
<sequence length="304" mass="34334">MGLLGKWIESLDYQFEILPTCTRHKSPRSTCQRCFDVCKEAAISIDHNIPIISPKKCIECGKCMAACPVQAIAGIFPKRTVVNNTLVMTSADFPTVKELLLLYKNGVRGIISENPERLEDGKEVIDLANSMLEQLGEEPFTVSTDPFEKAEKVYSRRELFSVWHQESQSLMKQAVPAKWRFNHTQLDLAKYYPDFQFATLSVDTKKCTLCKTCEFLCEKNCLTISETGFTINAQSCSACQLCVDSCPEQAIIIEEKVSQVFDVHYPIYQKICPVCGQPYATLREDDQKCVACTKQEGFLSPVYI</sequence>
<evidence type="ECO:0000313" key="8">
    <source>
        <dbReference type="EMBL" id="MBL4953506.1"/>
    </source>
</evidence>
<evidence type="ECO:0000256" key="4">
    <source>
        <dbReference type="ARBA" id="ARBA00022723"/>
    </source>
</evidence>
<dbReference type="InterPro" id="IPR017900">
    <property type="entry name" value="4Fe4S_Fe_S_CS"/>
</dbReference>
<dbReference type="PANTHER" id="PTHR24960:SF79">
    <property type="entry name" value="PHOTOSYSTEM I IRON-SULFUR CENTER"/>
    <property type="match status" value="1"/>
</dbReference>
<evidence type="ECO:0000256" key="2">
    <source>
        <dbReference type="ARBA" id="ARBA00003532"/>
    </source>
</evidence>
<dbReference type="Proteomes" id="UP000623967">
    <property type="component" value="Unassembled WGS sequence"/>
</dbReference>
<gene>
    <name evidence="8" type="ORF">JK635_15035</name>
</gene>
<evidence type="ECO:0000256" key="5">
    <source>
        <dbReference type="ARBA" id="ARBA00023004"/>
    </source>
</evidence>
<accession>A0ABS1TQ95</accession>
<organism evidence="8 9">
    <name type="scientific">Neobacillus paridis</name>
    <dbReference type="NCBI Taxonomy" id="2803862"/>
    <lineage>
        <taxon>Bacteria</taxon>
        <taxon>Bacillati</taxon>
        <taxon>Bacillota</taxon>
        <taxon>Bacilli</taxon>
        <taxon>Bacillales</taxon>
        <taxon>Bacillaceae</taxon>
        <taxon>Neobacillus</taxon>
    </lineage>
</organism>
<dbReference type="Pfam" id="PF00037">
    <property type="entry name" value="Fer4"/>
    <property type="match status" value="2"/>
</dbReference>
<keyword evidence="5" id="KW-0408">Iron</keyword>
<dbReference type="InterPro" id="IPR050157">
    <property type="entry name" value="PSI_iron-sulfur_center"/>
</dbReference>
<keyword evidence="3" id="KW-0004">4Fe-4S</keyword>
<dbReference type="PROSITE" id="PS51379">
    <property type="entry name" value="4FE4S_FER_2"/>
    <property type="match status" value="3"/>
</dbReference>
<dbReference type="Gene3D" id="3.30.70.20">
    <property type="match status" value="2"/>
</dbReference>
<dbReference type="EMBL" id="JAESWB010000211">
    <property type="protein sequence ID" value="MBL4953506.1"/>
    <property type="molecule type" value="Genomic_DNA"/>
</dbReference>
<evidence type="ECO:0000256" key="1">
    <source>
        <dbReference type="ARBA" id="ARBA00001966"/>
    </source>
</evidence>
<dbReference type="PROSITE" id="PS00198">
    <property type="entry name" value="4FE4S_FER_1"/>
    <property type="match status" value="2"/>
</dbReference>
<dbReference type="InterPro" id="IPR017896">
    <property type="entry name" value="4Fe4S_Fe-S-bd"/>
</dbReference>
<comment type="function">
    <text evidence="2">Ferredoxins are iron-sulfur proteins that transfer electrons in a wide variety of metabolic reactions.</text>
</comment>